<keyword evidence="2" id="KW-0812">Transmembrane</keyword>
<feature type="transmembrane region" description="Helical" evidence="2">
    <location>
        <begin position="416"/>
        <end position="444"/>
    </location>
</feature>
<dbReference type="PANTHER" id="PTHR34219:SF1">
    <property type="entry name" value="PEPSY DOMAIN-CONTAINING PROTEIN"/>
    <property type="match status" value="1"/>
</dbReference>
<keyword evidence="2" id="KW-0472">Membrane</keyword>
<reference evidence="3 4" key="1">
    <citation type="submission" date="2017-04" db="EMBL/GenBank/DDBJ databases">
        <authorList>
            <person name="Afonso C.L."/>
            <person name="Miller P.J."/>
            <person name="Scott M.A."/>
            <person name="Spackman E."/>
            <person name="Goraichik I."/>
            <person name="Dimitrov K.M."/>
            <person name="Suarez D.L."/>
            <person name="Swayne D.E."/>
        </authorList>
    </citation>
    <scope>NUCLEOTIDE SEQUENCE [LARGE SCALE GENOMIC DNA]</scope>
    <source>
        <strain evidence="3 4">DSM 23236</strain>
    </source>
</reference>
<organism evidence="3 4">
    <name type="scientific">Andreprevotia lacus DSM 23236</name>
    <dbReference type="NCBI Taxonomy" id="1121001"/>
    <lineage>
        <taxon>Bacteria</taxon>
        <taxon>Pseudomonadati</taxon>
        <taxon>Pseudomonadota</taxon>
        <taxon>Betaproteobacteria</taxon>
        <taxon>Neisseriales</taxon>
        <taxon>Chitinibacteraceae</taxon>
        <taxon>Andreprevotia</taxon>
    </lineage>
</organism>
<dbReference type="Pfam" id="PF03929">
    <property type="entry name" value="PepSY_TM"/>
    <property type="match status" value="1"/>
</dbReference>
<keyword evidence="4" id="KW-1185">Reference proteome</keyword>
<keyword evidence="2" id="KW-1133">Transmembrane helix</keyword>
<dbReference type="InterPro" id="IPR005625">
    <property type="entry name" value="PepSY-ass_TM"/>
</dbReference>
<dbReference type="STRING" id="1121001.SAMN02745857_01825"/>
<dbReference type="PANTHER" id="PTHR34219">
    <property type="entry name" value="IRON-REGULATED INNER MEMBRANE PROTEIN-RELATED"/>
    <property type="match status" value="1"/>
</dbReference>
<protein>
    <submittedName>
        <fullName evidence="3">Uncharacterized iron-regulated membrane protein</fullName>
    </submittedName>
</protein>
<dbReference type="EMBL" id="FWXD01000009">
    <property type="protein sequence ID" value="SMC24295.1"/>
    <property type="molecule type" value="Genomic_DNA"/>
</dbReference>
<feature type="region of interest" description="Disordered" evidence="1">
    <location>
        <begin position="256"/>
        <end position="275"/>
    </location>
</feature>
<feature type="transmembrane region" description="Helical" evidence="2">
    <location>
        <begin position="15"/>
        <end position="39"/>
    </location>
</feature>
<feature type="transmembrane region" description="Helical" evidence="2">
    <location>
        <begin position="184"/>
        <end position="206"/>
    </location>
</feature>
<sequence length="455" mass="49734">MANTPPRFYALAWRWHFYAGLLVVPIMLMLALTGMVYLFKPQLDLAMYRPLLVVTPQGTPASADALLATVRAAYPGQTVRKYTPPTAADRSSSFTLAAAQGTQTVYVDPYRNMVLGAQDDERTLQHIAKKLHGKLLLGKTGDFIVEMAASWALVLVASGLYMWWPRGGGVWGTLLPRLRASKRLFWRDLHVVGGFWGVLLLAFMLLSGLPWSGVWGSQYAKVWSRFPAQMWDDVPKSDRTAASLNVGGQPTVAWAAEDTPLPKSGSHHHHEEAATPAPGASLVTLAQLEALARHIGLPASYGISLPGDESGVFTLSAFPNDPREEQTVHVDQYSGKVLAQVGWRDYGAVPKAVEMGVALHEGKFFGLANQLLMLFACLFVILLSVSGTVMWWQRRPRGRLGAPAPSRQMPAWKSGLAVFVLLAVAFPLVGVSILAVLLADWLLLRRVPVLKRALA</sequence>
<evidence type="ECO:0000256" key="1">
    <source>
        <dbReference type="SAM" id="MobiDB-lite"/>
    </source>
</evidence>
<evidence type="ECO:0000256" key="2">
    <source>
        <dbReference type="SAM" id="Phobius"/>
    </source>
</evidence>
<dbReference type="Proteomes" id="UP000192761">
    <property type="component" value="Unassembled WGS sequence"/>
</dbReference>
<gene>
    <name evidence="3" type="ORF">SAMN02745857_01825</name>
</gene>
<feature type="transmembrane region" description="Helical" evidence="2">
    <location>
        <begin position="143"/>
        <end position="164"/>
    </location>
</feature>
<proteinExistence type="predicted"/>
<feature type="transmembrane region" description="Helical" evidence="2">
    <location>
        <begin position="371"/>
        <end position="392"/>
    </location>
</feature>
<evidence type="ECO:0000313" key="3">
    <source>
        <dbReference type="EMBL" id="SMC24295.1"/>
    </source>
</evidence>
<dbReference type="RefSeq" id="WP_084090483.1">
    <property type="nucleotide sequence ID" value="NZ_FWXD01000009.1"/>
</dbReference>
<evidence type="ECO:0000313" key="4">
    <source>
        <dbReference type="Proteomes" id="UP000192761"/>
    </source>
</evidence>
<accession>A0A1W1XK35</accession>
<dbReference type="AlphaFoldDB" id="A0A1W1XK35"/>
<name>A0A1W1XK35_9NEIS</name>
<dbReference type="OrthoDB" id="9791166at2"/>